<dbReference type="SUPFAM" id="SSF53649">
    <property type="entry name" value="Alkaline phosphatase-like"/>
    <property type="match status" value="1"/>
</dbReference>
<keyword evidence="4" id="KW-0106">Calcium</keyword>
<dbReference type="Gene3D" id="3.40.720.10">
    <property type="entry name" value="Alkaline Phosphatase, subunit A"/>
    <property type="match status" value="1"/>
</dbReference>
<dbReference type="InterPro" id="IPR017850">
    <property type="entry name" value="Alkaline_phosphatase_core_sf"/>
</dbReference>
<dbReference type="GO" id="GO:0004065">
    <property type="term" value="F:arylsulfatase activity"/>
    <property type="evidence" value="ECO:0007669"/>
    <property type="project" value="TreeGrafter"/>
</dbReference>
<sequence length="248" mass="27977">MRRFLLATLLMTAGFSFAKDNRPNFVIIMADDMGLSDLGCYGGEIATPNLDRLAQNGLRFTRLYNNNMCTVTRAALLTGIYHTVAFRKKAINPRCATLAENLHAAGYSTRISGKWHLAEGEKDKHNWPCQRGFEEFYGTIYGASSFFAPASLKRNNSDASKDFEKPGYYYTDAISDNAAAIIAKAPKDKPLFMYVAYTSPHWPLHALEKEVAKYKGKYAKGWDTLRAERYKRMRKLGIVTEDMALSPR</sequence>
<evidence type="ECO:0000259" key="5">
    <source>
        <dbReference type="Pfam" id="PF00884"/>
    </source>
</evidence>
<feature type="non-terminal residue" evidence="6">
    <location>
        <position position="248"/>
    </location>
</feature>
<dbReference type="GO" id="GO:0046872">
    <property type="term" value="F:metal ion binding"/>
    <property type="evidence" value="ECO:0007669"/>
    <property type="project" value="UniProtKB-KW"/>
</dbReference>
<dbReference type="AlphaFoldDB" id="A0A382SZ67"/>
<feature type="domain" description="Sulfatase N-terminal" evidence="5">
    <location>
        <begin position="23"/>
        <end position="226"/>
    </location>
</feature>
<evidence type="ECO:0000256" key="4">
    <source>
        <dbReference type="ARBA" id="ARBA00022837"/>
    </source>
</evidence>
<evidence type="ECO:0000256" key="3">
    <source>
        <dbReference type="ARBA" id="ARBA00022801"/>
    </source>
</evidence>
<proteinExistence type="inferred from homology"/>
<accession>A0A382SZ67</accession>
<keyword evidence="2" id="KW-0479">Metal-binding</keyword>
<protein>
    <recommendedName>
        <fullName evidence="5">Sulfatase N-terminal domain-containing protein</fullName>
    </recommendedName>
</protein>
<organism evidence="6">
    <name type="scientific">marine metagenome</name>
    <dbReference type="NCBI Taxonomy" id="408172"/>
    <lineage>
        <taxon>unclassified sequences</taxon>
        <taxon>metagenomes</taxon>
        <taxon>ecological metagenomes</taxon>
    </lineage>
</organism>
<dbReference type="PANTHER" id="PTHR42693">
    <property type="entry name" value="ARYLSULFATASE FAMILY MEMBER"/>
    <property type="match status" value="1"/>
</dbReference>
<evidence type="ECO:0000313" key="6">
    <source>
        <dbReference type="EMBL" id="SVD15013.1"/>
    </source>
</evidence>
<dbReference type="InterPro" id="IPR050738">
    <property type="entry name" value="Sulfatase"/>
</dbReference>
<dbReference type="EMBL" id="UINC01132596">
    <property type="protein sequence ID" value="SVD15013.1"/>
    <property type="molecule type" value="Genomic_DNA"/>
</dbReference>
<dbReference type="PROSITE" id="PS00149">
    <property type="entry name" value="SULFATASE_2"/>
    <property type="match status" value="1"/>
</dbReference>
<dbReference type="Pfam" id="PF00884">
    <property type="entry name" value="Sulfatase"/>
    <property type="match status" value="1"/>
</dbReference>
<reference evidence="6" key="1">
    <citation type="submission" date="2018-05" db="EMBL/GenBank/DDBJ databases">
        <authorList>
            <person name="Lanie J.A."/>
            <person name="Ng W.-L."/>
            <person name="Kazmierczak K.M."/>
            <person name="Andrzejewski T.M."/>
            <person name="Davidsen T.M."/>
            <person name="Wayne K.J."/>
            <person name="Tettelin H."/>
            <person name="Glass J.I."/>
            <person name="Rusch D."/>
            <person name="Podicherti R."/>
            <person name="Tsui H.-C.T."/>
            <person name="Winkler M.E."/>
        </authorList>
    </citation>
    <scope>NUCLEOTIDE SEQUENCE</scope>
</reference>
<comment type="similarity">
    <text evidence="1">Belongs to the sulfatase family.</text>
</comment>
<dbReference type="InterPro" id="IPR024607">
    <property type="entry name" value="Sulfatase_CS"/>
</dbReference>
<name>A0A382SZ67_9ZZZZ</name>
<keyword evidence="3" id="KW-0378">Hydrolase</keyword>
<evidence type="ECO:0000256" key="1">
    <source>
        <dbReference type="ARBA" id="ARBA00008779"/>
    </source>
</evidence>
<gene>
    <name evidence="6" type="ORF">METZ01_LOCUS367867</name>
</gene>
<evidence type="ECO:0000256" key="2">
    <source>
        <dbReference type="ARBA" id="ARBA00022723"/>
    </source>
</evidence>
<dbReference type="InterPro" id="IPR000917">
    <property type="entry name" value="Sulfatase_N"/>
</dbReference>
<dbReference type="PANTHER" id="PTHR42693:SF53">
    <property type="entry name" value="ENDO-4-O-SULFATASE"/>
    <property type="match status" value="1"/>
</dbReference>